<feature type="region of interest" description="Disordered" evidence="1">
    <location>
        <begin position="19"/>
        <end position="41"/>
    </location>
</feature>
<reference evidence="2 3" key="1">
    <citation type="submission" date="2014-01" db="EMBL/GenBank/DDBJ databases">
        <title>Complete genome sequence of ionizing-radiation resistance bacterium Hymenobacter swuensis DY53.</title>
        <authorList>
            <person name="Jung J.-H."/>
            <person name="Jeong S.-W."/>
            <person name="Joe M.-H."/>
            <person name="Cho y.-j."/>
            <person name="Kim M.-K."/>
            <person name="Lim S.-Y."/>
        </authorList>
    </citation>
    <scope>NUCLEOTIDE SEQUENCE [LARGE SCALE GENOMIC DNA]</scope>
    <source>
        <strain evidence="2 3">DY53</strain>
    </source>
</reference>
<dbReference type="HOGENOM" id="CLU_3271273_0_0_10"/>
<evidence type="ECO:0000313" key="2">
    <source>
        <dbReference type="EMBL" id="AHJ98423.1"/>
    </source>
</evidence>
<protein>
    <submittedName>
        <fullName evidence="2">Uncharacterized protein</fullName>
    </submittedName>
</protein>
<dbReference type="AlphaFoldDB" id="W8F0L3"/>
<feature type="compositionally biased region" description="Polar residues" evidence="1">
    <location>
        <begin position="30"/>
        <end position="41"/>
    </location>
</feature>
<proteinExistence type="predicted"/>
<dbReference type="Proteomes" id="UP000019423">
    <property type="component" value="Chromosome"/>
</dbReference>
<evidence type="ECO:0000313" key="3">
    <source>
        <dbReference type="Proteomes" id="UP000019423"/>
    </source>
</evidence>
<name>W8F0L3_9BACT</name>
<gene>
    <name evidence="2" type="ORF">Hsw_2828</name>
</gene>
<evidence type="ECO:0000256" key="1">
    <source>
        <dbReference type="SAM" id="MobiDB-lite"/>
    </source>
</evidence>
<keyword evidence="3" id="KW-1185">Reference proteome</keyword>
<dbReference type="EMBL" id="CP007145">
    <property type="protein sequence ID" value="AHJ98423.1"/>
    <property type="molecule type" value="Genomic_DNA"/>
</dbReference>
<sequence>MVGRGWFVGAGFWLLAADEPSRREHKISKPKTTNQEPKTKN</sequence>
<organism evidence="2 3">
    <name type="scientific">Hymenobacter swuensis DY53</name>
    <dbReference type="NCBI Taxonomy" id="1227739"/>
    <lineage>
        <taxon>Bacteria</taxon>
        <taxon>Pseudomonadati</taxon>
        <taxon>Bacteroidota</taxon>
        <taxon>Cytophagia</taxon>
        <taxon>Cytophagales</taxon>
        <taxon>Hymenobacteraceae</taxon>
        <taxon>Hymenobacter</taxon>
    </lineage>
</organism>
<dbReference type="KEGG" id="hsw:Hsw_2828"/>
<accession>W8F0L3</accession>